<evidence type="ECO:0000259" key="1">
    <source>
        <dbReference type="Pfam" id="PF22369"/>
    </source>
</evidence>
<protein>
    <recommendedName>
        <fullName evidence="1">GLMA-like second domain-containing protein</fullName>
    </recommendedName>
</protein>
<evidence type="ECO:0000313" key="3">
    <source>
        <dbReference type="Proteomes" id="UP001164761"/>
    </source>
</evidence>
<gene>
    <name evidence="2" type="ORF">NZD89_10180</name>
</gene>
<name>A0ABY6ZLC0_9BACL</name>
<dbReference type="RefSeq" id="WP_268007603.1">
    <property type="nucleotide sequence ID" value="NZ_BSUT01000001.1"/>
</dbReference>
<dbReference type="Gene3D" id="3.40.50.880">
    <property type="match status" value="1"/>
</dbReference>
<sequence length="347" mass="38741">MGFNPNDYMSELVEDRDRTILNEVIAKREHFAFDGMIRLLVGANIQFEAVDLLQEFTVTEVPTLWVFSTQYMDRELQKRLSEYARAGGKLMLYPEIPVLDLQGHSCRLLAEELGLGEWEVIGGVDTLEVLSSDSVLVRQRLKFSSFEGEVLATRTRDGRQEVAAYKKSVGAGEVVVLGLAIGQEYGYQLDVIREIANNVGIQGHLVATNGELSLVERTNGKESFIFVTNYDDVVQRTIVFEDGTPLFDGEEIMLPPRSGAIYVRNLEIAKDLTISYATVELIELLVDDDKVELCVQPIGARGSISMHTNGNWHVTHGTVEAGERIVIRDITDRLTIVFSNAKQVVSQ</sequence>
<feature type="domain" description="GLMA-like second" evidence="1">
    <location>
        <begin position="17"/>
        <end position="149"/>
    </location>
</feature>
<organism evidence="2 3">
    <name type="scientific">Alicyclobacillus fastidiosus</name>
    <dbReference type="NCBI Taxonomy" id="392011"/>
    <lineage>
        <taxon>Bacteria</taxon>
        <taxon>Bacillati</taxon>
        <taxon>Bacillota</taxon>
        <taxon>Bacilli</taxon>
        <taxon>Bacillales</taxon>
        <taxon>Alicyclobacillaceae</taxon>
        <taxon>Alicyclobacillus</taxon>
    </lineage>
</organism>
<dbReference type="EMBL" id="CP104067">
    <property type="protein sequence ID" value="WAH43714.1"/>
    <property type="molecule type" value="Genomic_DNA"/>
</dbReference>
<dbReference type="InterPro" id="IPR054746">
    <property type="entry name" value="GLMA-like_second"/>
</dbReference>
<evidence type="ECO:0000313" key="2">
    <source>
        <dbReference type="EMBL" id="WAH43714.1"/>
    </source>
</evidence>
<dbReference type="InterPro" id="IPR029062">
    <property type="entry name" value="Class_I_gatase-like"/>
</dbReference>
<accession>A0ABY6ZLC0</accession>
<reference evidence="2" key="1">
    <citation type="submission" date="2022-08" db="EMBL/GenBank/DDBJ databases">
        <title>Alicyclobacillus fastidiosus DSM 17978, complete genome.</title>
        <authorList>
            <person name="Wang Q."/>
            <person name="Cai R."/>
            <person name="Wang Z."/>
        </authorList>
    </citation>
    <scope>NUCLEOTIDE SEQUENCE</scope>
    <source>
        <strain evidence="2">DSM 17978</strain>
    </source>
</reference>
<proteinExistence type="predicted"/>
<dbReference type="Pfam" id="PF22369">
    <property type="entry name" value="GLMA_2nd"/>
    <property type="match status" value="1"/>
</dbReference>
<dbReference type="Proteomes" id="UP001164761">
    <property type="component" value="Chromosome"/>
</dbReference>
<keyword evidence="3" id="KW-1185">Reference proteome</keyword>